<dbReference type="STRING" id="614.XJ20_13800"/>
<dbReference type="RefSeq" id="WP_142815411.1">
    <property type="nucleotide sequence ID" value="NZ_CP033893.1"/>
</dbReference>
<protein>
    <submittedName>
        <fullName evidence="1">DUF2024 family protein</fullName>
    </submittedName>
</protein>
<dbReference type="Proteomes" id="UP000317572">
    <property type="component" value="Chromosome"/>
</dbReference>
<dbReference type="SUPFAM" id="SSF160766">
    <property type="entry name" value="NE1680-like"/>
    <property type="match status" value="1"/>
</dbReference>
<dbReference type="InterPro" id="IPR018592">
    <property type="entry name" value="DUF2024"/>
</dbReference>
<accession>A0A515CWN9</accession>
<sequence>MYINVFDTHVHTRDGRYLHFDVFTDSNDLAQARHYAQQFLKQNNIEEDNISQSSCAFCHSESSSPEVEQAIGQAGYYIFKMQGCQGMS</sequence>
<reference evidence="1 2" key="1">
    <citation type="submission" date="2018-11" db="EMBL/GenBank/DDBJ databases">
        <title>The first complete genome of Serratia liquefaciens isolated from metalophyte plant revel distinctness adaptive mechanisms in an extreme habitat.</title>
        <authorList>
            <person name="Caneschi W.L."/>
            <person name="Sanchez A.B."/>
            <person name="Felestrino E.B."/>
            <person name="Assis R.A.B."/>
            <person name="Lemes C.G.C."/>
            <person name="Cordeiro I.F."/>
            <person name="Fonseca N.P."/>
            <person name="Villa M."/>
            <person name="Vieira I.T."/>
            <person name="Moraes L.A."/>
            <person name="Kamino L.H.Y."/>
            <person name="do Carmo F."/>
            <person name="Garcia C.M."/>
            <person name="Almeida N.F."/>
            <person name="Silva R.S."/>
            <person name="Ferro J.A."/>
            <person name="Ferro M.I.T."/>
            <person name="Varani A.M."/>
            <person name="Ferreira R.M."/>
            <person name="dos Santos V.L."/>
            <person name="Silva U.C."/>
            <person name="Setubal J.C."/>
            <person name="Moreira L.M."/>
        </authorList>
    </citation>
    <scope>NUCLEOTIDE SEQUENCE [LARGE SCALE GENOMIC DNA]</scope>
    <source>
        <strain evidence="1 2">FG3</strain>
    </source>
</reference>
<name>A0A515CWN9_SERLI</name>
<dbReference type="Pfam" id="PF09630">
    <property type="entry name" value="DUF2024"/>
    <property type="match status" value="1"/>
</dbReference>
<gene>
    <name evidence="1" type="ORF">EGO53_12605</name>
</gene>
<dbReference type="EMBL" id="CP033893">
    <property type="protein sequence ID" value="QDL32585.1"/>
    <property type="molecule type" value="Genomic_DNA"/>
</dbReference>
<dbReference type="AlphaFoldDB" id="A0A515CWN9"/>
<dbReference type="Gene3D" id="3.10.510.10">
    <property type="entry name" value="NE1680-like"/>
    <property type="match status" value="1"/>
</dbReference>
<organism evidence="1 2">
    <name type="scientific">Serratia liquefaciens</name>
    <dbReference type="NCBI Taxonomy" id="614"/>
    <lineage>
        <taxon>Bacteria</taxon>
        <taxon>Pseudomonadati</taxon>
        <taxon>Pseudomonadota</taxon>
        <taxon>Gammaproteobacteria</taxon>
        <taxon>Enterobacterales</taxon>
        <taxon>Yersiniaceae</taxon>
        <taxon>Serratia</taxon>
    </lineage>
</organism>
<proteinExistence type="predicted"/>
<evidence type="ECO:0000313" key="2">
    <source>
        <dbReference type="Proteomes" id="UP000317572"/>
    </source>
</evidence>
<evidence type="ECO:0000313" key="1">
    <source>
        <dbReference type="EMBL" id="QDL32585.1"/>
    </source>
</evidence>
<dbReference type="InterPro" id="IPR023122">
    <property type="entry name" value="NE1680-like_sf"/>
</dbReference>